<sequence length="358" mass="40448">MTLYKYFVKDVLFTLTAMIAVVLVISMGWRFSGYLDQAAVGTISSDVLLLLIGYRLPSFLEIILPISFFFALMLVLGRMHADNEIIIMNSCGIGPVKLMFFVMSLAFFVMVITAVVSLWLKPEGELRTQLLMTDQLNQTEFDTLAPGRFQTIRTGKRVTYTEKLNESERLENIFMSTYESAEVAGLQTVTTMVAESGQSQLDEFGNRYLVLENGVRYTGQAGTHDYQVIKYEVYGQMIAEEKERHRIERLAGIPTSKLILATEAKYLSELHWRIAVIIMIPILGLIALPLSKVNPRQGRLSKLVPGMFLCFLYVGLLAAAKTSLQREDIPIFLGLWWIHVFFLLVALAIPKALMIPPR</sequence>
<dbReference type="InterPro" id="IPR030922">
    <property type="entry name" value="LptF"/>
</dbReference>
<name>A0A520S1D8_9GAMM</name>
<evidence type="ECO:0000256" key="9">
    <source>
        <dbReference type="ARBA" id="ARBA00022989"/>
    </source>
</evidence>
<evidence type="ECO:0000256" key="2">
    <source>
        <dbReference type="ARBA" id="ARBA00004429"/>
    </source>
</evidence>
<dbReference type="PANTHER" id="PTHR33529:SF7">
    <property type="entry name" value="LIPOPOLYSACCHARIDE EXPORT SYSTEM PERMEASE PROTEIN LPTF"/>
    <property type="match status" value="1"/>
</dbReference>
<dbReference type="Pfam" id="PF03739">
    <property type="entry name" value="LptF_LptG"/>
    <property type="match status" value="1"/>
</dbReference>
<comment type="subcellular location">
    <subcellularLocation>
        <location evidence="2">Cell inner membrane</location>
        <topology evidence="2">Multi-pass membrane protein</topology>
    </subcellularLocation>
</comment>
<dbReference type="GO" id="GO:0015920">
    <property type="term" value="P:lipopolysaccharide transport"/>
    <property type="evidence" value="ECO:0007669"/>
    <property type="project" value="TreeGrafter"/>
</dbReference>
<dbReference type="NCBIfam" id="TIGR04407">
    <property type="entry name" value="LptF_YjgP"/>
    <property type="match status" value="1"/>
</dbReference>
<gene>
    <name evidence="13" type="primary">lptF</name>
    <name evidence="13" type="ORF">EVA68_04690</name>
</gene>
<dbReference type="GO" id="GO:0055085">
    <property type="term" value="P:transmembrane transport"/>
    <property type="evidence" value="ECO:0007669"/>
    <property type="project" value="InterPro"/>
</dbReference>
<evidence type="ECO:0000256" key="7">
    <source>
        <dbReference type="ARBA" id="ARBA00022519"/>
    </source>
</evidence>
<reference evidence="13 14" key="1">
    <citation type="submission" date="2019-02" db="EMBL/GenBank/DDBJ databases">
        <title>Prokaryotic population dynamics and viral predation in marine succession experiment using metagenomics: the confinement effect.</title>
        <authorList>
            <person name="Haro-Moreno J.M."/>
            <person name="Rodriguez-Valera F."/>
            <person name="Lopez-Perez M."/>
        </authorList>
    </citation>
    <scope>NUCLEOTIDE SEQUENCE [LARGE SCALE GENOMIC DNA]</scope>
    <source>
        <strain evidence="13">MED-G157</strain>
    </source>
</reference>
<comment type="caution">
    <text evidence="13">The sequence shown here is derived from an EMBL/GenBank/DDBJ whole genome shotgun (WGS) entry which is preliminary data.</text>
</comment>
<dbReference type="PANTHER" id="PTHR33529">
    <property type="entry name" value="SLR0882 PROTEIN-RELATED"/>
    <property type="match status" value="1"/>
</dbReference>
<evidence type="ECO:0000256" key="10">
    <source>
        <dbReference type="ARBA" id="ARBA00023136"/>
    </source>
</evidence>
<dbReference type="EMBL" id="SHAG01000014">
    <property type="protein sequence ID" value="RZO76278.1"/>
    <property type="molecule type" value="Genomic_DNA"/>
</dbReference>
<protein>
    <recommendedName>
        <fullName evidence="4">Lipopolysaccharide export system permease protein LptF</fullName>
    </recommendedName>
</protein>
<keyword evidence="9 12" id="KW-1133">Transmembrane helix</keyword>
<dbReference type="InterPro" id="IPR005495">
    <property type="entry name" value="LptG/LptF_permease"/>
</dbReference>
<feature type="transmembrane region" description="Helical" evidence="12">
    <location>
        <begin position="329"/>
        <end position="349"/>
    </location>
</feature>
<evidence type="ECO:0000256" key="1">
    <source>
        <dbReference type="ARBA" id="ARBA00002265"/>
    </source>
</evidence>
<evidence type="ECO:0000256" key="5">
    <source>
        <dbReference type="ARBA" id="ARBA00022448"/>
    </source>
</evidence>
<evidence type="ECO:0000313" key="13">
    <source>
        <dbReference type="EMBL" id="RZO76278.1"/>
    </source>
</evidence>
<feature type="transmembrane region" description="Helical" evidence="12">
    <location>
        <begin position="303"/>
        <end position="323"/>
    </location>
</feature>
<feature type="transmembrane region" description="Helical" evidence="12">
    <location>
        <begin position="52"/>
        <end position="77"/>
    </location>
</feature>
<evidence type="ECO:0000256" key="8">
    <source>
        <dbReference type="ARBA" id="ARBA00022692"/>
    </source>
</evidence>
<keyword evidence="8 12" id="KW-0812">Transmembrane</keyword>
<comment type="function">
    <text evidence="1">Part of the ABC transporter complex LptBFG involved in the translocation of lipopolysaccharide (LPS) from the inner membrane to the outer membrane.</text>
</comment>
<evidence type="ECO:0000313" key="14">
    <source>
        <dbReference type="Proteomes" id="UP000316199"/>
    </source>
</evidence>
<keyword evidence="7" id="KW-0997">Cell inner membrane</keyword>
<feature type="transmembrane region" description="Helical" evidence="12">
    <location>
        <begin position="270"/>
        <end position="291"/>
    </location>
</feature>
<dbReference type="AlphaFoldDB" id="A0A520S1D8"/>
<organism evidence="13 14">
    <name type="scientific">OM182 bacterium</name>
    <dbReference type="NCBI Taxonomy" id="2510334"/>
    <lineage>
        <taxon>Bacteria</taxon>
        <taxon>Pseudomonadati</taxon>
        <taxon>Pseudomonadota</taxon>
        <taxon>Gammaproteobacteria</taxon>
        <taxon>OMG group</taxon>
        <taxon>OM182 clade</taxon>
    </lineage>
</organism>
<keyword evidence="6" id="KW-1003">Cell membrane</keyword>
<keyword evidence="10 12" id="KW-0472">Membrane</keyword>
<evidence type="ECO:0000256" key="4">
    <source>
        <dbReference type="ARBA" id="ARBA00014213"/>
    </source>
</evidence>
<evidence type="ECO:0000256" key="12">
    <source>
        <dbReference type="SAM" id="Phobius"/>
    </source>
</evidence>
<dbReference type="GO" id="GO:0043190">
    <property type="term" value="C:ATP-binding cassette (ABC) transporter complex"/>
    <property type="evidence" value="ECO:0007669"/>
    <property type="project" value="InterPro"/>
</dbReference>
<feature type="transmembrane region" description="Helical" evidence="12">
    <location>
        <begin position="12"/>
        <end position="32"/>
    </location>
</feature>
<comment type="subunit">
    <text evidence="11">Component of the lipopolysaccharide transport and assembly complex. The LptBFG transporter is composed of two ATP-binding proteins (LptB) and two transmembrane proteins (LptF and LptG).</text>
</comment>
<keyword evidence="5" id="KW-0813">Transport</keyword>
<accession>A0A520S1D8</accession>
<proteinExistence type="inferred from homology"/>
<dbReference type="Proteomes" id="UP000316199">
    <property type="component" value="Unassembled WGS sequence"/>
</dbReference>
<comment type="similarity">
    <text evidence="3">Belongs to the LptF/LptG family.</text>
</comment>
<evidence type="ECO:0000256" key="6">
    <source>
        <dbReference type="ARBA" id="ARBA00022475"/>
    </source>
</evidence>
<feature type="transmembrane region" description="Helical" evidence="12">
    <location>
        <begin position="98"/>
        <end position="120"/>
    </location>
</feature>
<evidence type="ECO:0000256" key="3">
    <source>
        <dbReference type="ARBA" id="ARBA00007725"/>
    </source>
</evidence>
<evidence type="ECO:0000256" key="11">
    <source>
        <dbReference type="ARBA" id="ARBA00026081"/>
    </source>
</evidence>